<sequence>MRQFVPSWFKGQFSKWLEYSVKKDAEYCLCCYLFKNEFIRGSMGEFYTKDSFRAWNKGLKRFRLHVGDVNNVHDKCFNKMLDLSNQHQSIKFVFDKHSDKLKSEYRMRLEASIDMARLLLLYGLPFRDHD</sequence>
<name>A0AC58U605_TOBAC</name>
<gene>
    <name evidence="2" type="primary">LOC142178984</name>
</gene>
<dbReference type="RefSeq" id="XP_075104906.1">
    <property type="nucleotide sequence ID" value="XM_075248805.1"/>
</dbReference>
<protein>
    <submittedName>
        <fullName evidence="2">Uncharacterized protein LOC142178984</fullName>
    </submittedName>
</protein>
<evidence type="ECO:0000313" key="1">
    <source>
        <dbReference type="Proteomes" id="UP000790787"/>
    </source>
</evidence>
<organism evidence="1 2">
    <name type="scientific">Nicotiana tabacum</name>
    <name type="common">Common tobacco</name>
    <dbReference type="NCBI Taxonomy" id="4097"/>
    <lineage>
        <taxon>Eukaryota</taxon>
        <taxon>Viridiplantae</taxon>
        <taxon>Streptophyta</taxon>
        <taxon>Embryophyta</taxon>
        <taxon>Tracheophyta</taxon>
        <taxon>Spermatophyta</taxon>
        <taxon>Magnoliopsida</taxon>
        <taxon>eudicotyledons</taxon>
        <taxon>Gunneridae</taxon>
        <taxon>Pentapetalae</taxon>
        <taxon>asterids</taxon>
        <taxon>lamiids</taxon>
        <taxon>Solanales</taxon>
        <taxon>Solanaceae</taxon>
        <taxon>Nicotianoideae</taxon>
        <taxon>Nicotianeae</taxon>
        <taxon>Nicotiana</taxon>
    </lineage>
</organism>
<reference evidence="1" key="1">
    <citation type="journal article" date="2014" name="Nat. Commun.">
        <title>The tobacco genome sequence and its comparison with those of tomato and potato.</title>
        <authorList>
            <person name="Sierro N."/>
            <person name="Battey J.N."/>
            <person name="Ouadi S."/>
            <person name="Bakaher N."/>
            <person name="Bovet L."/>
            <person name="Willig A."/>
            <person name="Goepfert S."/>
            <person name="Peitsch M.C."/>
            <person name="Ivanov N.V."/>
        </authorList>
    </citation>
    <scope>NUCLEOTIDE SEQUENCE [LARGE SCALE GENOMIC DNA]</scope>
</reference>
<reference evidence="2" key="2">
    <citation type="submission" date="2025-08" db="UniProtKB">
        <authorList>
            <consortium name="RefSeq"/>
        </authorList>
    </citation>
    <scope>IDENTIFICATION</scope>
    <source>
        <tissue evidence="2">Leaf</tissue>
    </source>
</reference>
<proteinExistence type="predicted"/>
<dbReference type="Proteomes" id="UP000790787">
    <property type="component" value="Chromosome 3"/>
</dbReference>
<keyword evidence="1" id="KW-1185">Reference proteome</keyword>
<accession>A0AC58U605</accession>
<evidence type="ECO:0000313" key="2">
    <source>
        <dbReference type="RefSeq" id="XP_075104906.1"/>
    </source>
</evidence>